<reference evidence="1" key="2">
    <citation type="submission" date="2021-08" db="EMBL/GenBank/DDBJ databases">
        <authorList>
            <person name="Eriksson T."/>
        </authorList>
    </citation>
    <scope>NUCLEOTIDE SEQUENCE</scope>
    <source>
        <strain evidence="1">Stoneville</strain>
        <tissue evidence="1">Whole head</tissue>
    </source>
</reference>
<proteinExistence type="predicted"/>
<evidence type="ECO:0000313" key="1">
    <source>
        <dbReference type="EMBL" id="KAH0817221.1"/>
    </source>
</evidence>
<keyword evidence="2" id="KW-1185">Reference proteome</keyword>
<reference evidence="1" key="1">
    <citation type="journal article" date="2020" name="J Insects Food Feed">
        <title>The yellow mealworm (Tenebrio molitor) genome: a resource for the emerging insects as food and feed industry.</title>
        <authorList>
            <person name="Eriksson T."/>
            <person name="Andere A."/>
            <person name="Kelstrup H."/>
            <person name="Emery V."/>
            <person name="Picard C."/>
        </authorList>
    </citation>
    <scope>NUCLEOTIDE SEQUENCE</scope>
    <source>
        <strain evidence="1">Stoneville</strain>
        <tissue evidence="1">Whole head</tissue>
    </source>
</reference>
<organism evidence="1 2">
    <name type="scientific">Tenebrio molitor</name>
    <name type="common">Yellow mealworm beetle</name>
    <dbReference type="NCBI Taxonomy" id="7067"/>
    <lineage>
        <taxon>Eukaryota</taxon>
        <taxon>Metazoa</taxon>
        <taxon>Ecdysozoa</taxon>
        <taxon>Arthropoda</taxon>
        <taxon>Hexapoda</taxon>
        <taxon>Insecta</taxon>
        <taxon>Pterygota</taxon>
        <taxon>Neoptera</taxon>
        <taxon>Endopterygota</taxon>
        <taxon>Coleoptera</taxon>
        <taxon>Polyphaga</taxon>
        <taxon>Cucujiformia</taxon>
        <taxon>Tenebrionidae</taxon>
        <taxon>Tenebrio</taxon>
    </lineage>
</organism>
<gene>
    <name evidence="1" type="ORF">GEV33_005570</name>
</gene>
<accession>A0A8J6LLQ5</accession>
<dbReference type="AlphaFoldDB" id="A0A8J6LLQ5"/>
<sequence>MDAEDDILEESSAARQYAADDIPNYGVASLSEAPVIAHVTPDWALVVLSTLLLIHRPPSTGRVSPEL</sequence>
<dbReference type="EMBL" id="JABDTM020020052">
    <property type="protein sequence ID" value="KAH0817221.1"/>
    <property type="molecule type" value="Genomic_DNA"/>
</dbReference>
<protein>
    <submittedName>
        <fullName evidence="1">Uncharacterized protein</fullName>
    </submittedName>
</protein>
<name>A0A8J6LLQ5_TENMO</name>
<dbReference type="Proteomes" id="UP000719412">
    <property type="component" value="Unassembled WGS sequence"/>
</dbReference>
<comment type="caution">
    <text evidence="1">The sequence shown here is derived from an EMBL/GenBank/DDBJ whole genome shotgun (WGS) entry which is preliminary data.</text>
</comment>
<evidence type="ECO:0000313" key="2">
    <source>
        <dbReference type="Proteomes" id="UP000719412"/>
    </source>
</evidence>